<keyword evidence="3" id="KW-1185">Reference proteome</keyword>
<evidence type="ECO:0000313" key="2">
    <source>
        <dbReference type="EMBL" id="KAF8447371.1"/>
    </source>
</evidence>
<sequence length="155" mass="16913">MDPINQRTHLVPKNGSTSAIHRASSFESGGRLVSLSIGLRTSPTSISKQGSGSPRITQKGTGPMQERTKGENFKGRVGNDERRRGQLRANFMSITRTSTSDFKNAPHQSDNTTRVLGLHILILLGVAAPEVSVRRIALQFDNDPDNLNPVPSKNR</sequence>
<reference evidence="2" key="1">
    <citation type="submission" date="2019-10" db="EMBL/GenBank/DDBJ databases">
        <authorList>
            <consortium name="DOE Joint Genome Institute"/>
            <person name="Kuo A."/>
            <person name="Miyauchi S."/>
            <person name="Kiss E."/>
            <person name="Drula E."/>
            <person name="Kohler A."/>
            <person name="Sanchez-Garcia M."/>
            <person name="Andreopoulos B."/>
            <person name="Barry K.W."/>
            <person name="Bonito G."/>
            <person name="Buee M."/>
            <person name="Carver A."/>
            <person name="Chen C."/>
            <person name="Cichocki N."/>
            <person name="Clum A."/>
            <person name="Culley D."/>
            <person name="Crous P.W."/>
            <person name="Fauchery L."/>
            <person name="Girlanda M."/>
            <person name="Hayes R."/>
            <person name="Keri Z."/>
            <person name="LaButti K."/>
            <person name="Lipzen A."/>
            <person name="Lombard V."/>
            <person name="Magnuson J."/>
            <person name="Maillard F."/>
            <person name="Morin E."/>
            <person name="Murat C."/>
            <person name="Nolan M."/>
            <person name="Ohm R."/>
            <person name="Pangilinan J."/>
            <person name="Pereira M."/>
            <person name="Perotto S."/>
            <person name="Peter M."/>
            <person name="Riley R."/>
            <person name="Sitrit Y."/>
            <person name="Stielow B."/>
            <person name="Szollosi G."/>
            <person name="Zifcakova L."/>
            <person name="Stursova M."/>
            <person name="Spatafora J.W."/>
            <person name="Tedersoo L."/>
            <person name="Vaario L.-M."/>
            <person name="Yamada A."/>
            <person name="Yan M."/>
            <person name="Wang P."/>
            <person name="Xu J."/>
            <person name="Bruns T."/>
            <person name="Baldrian P."/>
            <person name="Vilgalys R."/>
            <person name="Henrissat B."/>
            <person name="Grigoriev I.V."/>
            <person name="Hibbett D."/>
            <person name="Nagy L.G."/>
            <person name="Martin F.M."/>
        </authorList>
    </citation>
    <scope>NUCLEOTIDE SEQUENCE</scope>
    <source>
        <strain evidence="2">BED1</strain>
    </source>
</reference>
<reference evidence="2" key="2">
    <citation type="journal article" date="2020" name="Nat. Commun.">
        <title>Large-scale genome sequencing of mycorrhizal fungi provides insights into the early evolution of symbiotic traits.</title>
        <authorList>
            <person name="Miyauchi S."/>
            <person name="Kiss E."/>
            <person name="Kuo A."/>
            <person name="Drula E."/>
            <person name="Kohler A."/>
            <person name="Sanchez-Garcia M."/>
            <person name="Morin E."/>
            <person name="Andreopoulos B."/>
            <person name="Barry K.W."/>
            <person name="Bonito G."/>
            <person name="Buee M."/>
            <person name="Carver A."/>
            <person name="Chen C."/>
            <person name="Cichocki N."/>
            <person name="Clum A."/>
            <person name="Culley D."/>
            <person name="Crous P.W."/>
            <person name="Fauchery L."/>
            <person name="Girlanda M."/>
            <person name="Hayes R.D."/>
            <person name="Keri Z."/>
            <person name="LaButti K."/>
            <person name="Lipzen A."/>
            <person name="Lombard V."/>
            <person name="Magnuson J."/>
            <person name="Maillard F."/>
            <person name="Murat C."/>
            <person name="Nolan M."/>
            <person name="Ohm R.A."/>
            <person name="Pangilinan J."/>
            <person name="Pereira M.F."/>
            <person name="Perotto S."/>
            <person name="Peter M."/>
            <person name="Pfister S."/>
            <person name="Riley R."/>
            <person name="Sitrit Y."/>
            <person name="Stielow J.B."/>
            <person name="Szollosi G."/>
            <person name="Zifcakova L."/>
            <person name="Stursova M."/>
            <person name="Spatafora J.W."/>
            <person name="Tedersoo L."/>
            <person name="Vaario L.M."/>
            <person name="Yamada A."/>
            <person name="Yan M."/>
            <person name="Wang P."/>
            <person name="Xu J."/>
            <person name="Bruns T."/>
            <person name="Baldrian P."/>
            <person name="Vilgalys R."/>
            <person name="Dunand C."/>
            <person name="Henrissat B."/>
            <person name="Grigoriev I.V."/>
            <person name="Hibbett D."/>
            <person name="Nagy L.G."/>
            <person name="Martin F.M."/>
        </authorList>
    </citation>
    <scope>NUCLEOTIDE SEQUENCE</scope>
    <source>
        <strain evidence="2">BED1</strain>
    </source>
</reference>
<evidence type="ECO:0000313" key="3">
    <source>
        <dbReference type="Proteomes" id="UP001194468"/>
    </source>
</evidence>
<feature type="compositionally biased region" description="Basic and acidic residues" evidence="1">
    <location>
        <begin position="66"/>
        <end position="84"/>
    </location>
</feature>
<dbReference type="Proteomes" id="UP001194468">
    <property type="component" value="Unassembled WGS sequence"/>
</dbReference>
<feature type="compositionally biased region" description="Polar residues" evidence="1">
    <location>
        <begin position="1"/>
        <end position="19"/>
    </location>
</feature>
<dbReference type="AlphaFoldDB" id="A0AAD4GJA3"/>
<name>A0AAD4GJA3_BOLED</name>
<feature type="region of interest" description="Disordered" evidence="1">
    <location>
        <begin position="1"/>
        <end position="22"/>
    </location>
</feature>
<dbReference type="EMBL" id="WHUW01000004">
    <property type="protein sequence ID" value="KAF8447371.1"/>
    <property type="molecule type" value="Genomic_DNA"/>
</dbReference>
<comment type="caution">
    <text evidence="2">The sequence shown here is derived from an EMBL/GenBank/DDBJ whole genome shotgun (WGS) entry which is preliminary data.</text>
</comment>
<gene>
    <name evidence="2" type="ORF">L210DRAFT_3501071</name>
</gene>
<accession>A0AAD4GJA3</accession>
<proteinExistence type="predicted"/>
<protein>
    <submittedName>
        <fullName evidence="2">Uncharacterized protein</fullName>
    </submittedName>
</protein>
<evidence type="ECO:0000256" key="1">
    <source>
        <dbReference type="SAM" id="MobiDB-lite"/>
    </source>
</evidence>
<feature type="compositionally biased region" description="Polar residues" evidence="1">
    <location>
        <begin position="42"/>
        <end position="60"/>
    </location>
</feature>
<organism evidence="2 3">
    <name type="scientific">Boletus edulis BED1</name>
    <dbReference type="NCBI Taxonomy" id="1328754"/>
    <lineage>
        <taxon>Eukaryota</taxon>
        <taxon>Fungi</taxon>
        <taxon>Dikarya</taxon>
        <taxon>Basidiomycota</taxon>
        <taxon>Agaricomycotina</taxon>
        <taxon>Agaricomycetes</taxon>
        <taxon>Agaricomycetidae</taxon>
        <taxon>Boletales</taxon>
        <taxon>Boletineae</taxon>
        <taxon>Boletaceae</taxon>
        <taxon>Boletoideae</taxon>
        <taxon>Boletus</taxon>
    </lineage>
</organism>
<feature type="region of interest" description="Disordered" evidence="1">
    <location>
        <begin position="42"/>
        <end position="86"/>
    </location>
</feature>